<dbReference type="EMBL" id="BJXJ01000004">
    <property type="protein sequence ID" value="GEM74526.1"/>
    <property type="molecule type" value="Genomic_DNA"/>
</dbReference>
<dbReference type="RefSeq" id="WP_039980989.1">
    <property type="nucleotide sequence ID" value="NZ_BAOJ01000049.1"/>
</dbReference>
<dbReference type="AlphaFoldDB" id="A0A511QBC1"/>
<proteinExistence type="predicted"/>
<reference evidence="1 2" key="1">
    <citation type="submission" date="2019-07" db="EMBL/GenBank/DDBJ databases">
        <title>Whole genome shotgun sequence of Vibrio sagamiensis NBRC 104589.</title>
        <authorList>
            <person name="Hosoyama A."/>
            <person name="Uohara A."/>
            <person name="Ohji S."/>
            <person name="Ichikawa N."/>
        </authorList>
    </citation>
    <scope>NUCLEOTIDE SEQUENCE [LARGE SCALE GENOMIC DNA]</scope>
    <source>
        <strain evidence="1 2">NBRC 104589</strain>
    </source>
</reference>
<name>A0A511QBC1_9VIBR</name>
<organism evidence="1 2">
    <name type="scientific">Vibrio sagamiensis NBRC 104589</name>
    <dbReference type="NCBI Taxonomy" id="1219064"/>
    <lineage>
        <taxon>Bacteria</taxon>
        <taxon>Pseudomonadati</taxon>
        <taxon>Pseudomonadota</taxon>
        <taxon>Gammaproteobacteria</taxon>
        <taxon>Vibrionales</taxon>
        <taxon>Vibrionaceae</taxon>
        <taxon>Vibrio</taxon>
    </lineage>
</organism>
<sequence>MKFKIPFLISLIISAGESFSEEIIFSAERDCKRVEMSNGTRFTPKCKFDTEKTITPNYLKEKTKFKDLSYKTKLEYNFTCESLRPLNLNFSMYDSRREKLNISVSADRAGQNQFATVNHKYEQLRVKFNRIEGLSGFQVMKPGCSMVIDSITSYPDPYSINTYIDGLNTRDNWIAFLLSSTAPSSDYITIRHTLDMTINFLKRFAQNSDDFLDRIEAEGLVSKLEQAKDELYISCENGEPNYCSQEVQKILVIFRLEDSKVKKSKQEVKLFIEKQIRWLENNGNILDEDLKELKDIHNKL</sequence>
<protein>
    <submittedName>
        <fullName evidence="1">Uncharacterized protein</fullName>
    </submittedName>
</protein>
<keyword evidence="2" id="KW-1185">Reference proteome</keyword>
<gene>
    <name evidence="1" type="ORF">VSA01S_06380</name>
</gene>
<dbReference type="Proteomes" id="UP000321922">
    <property type="component" value="Unassembled WGS sequence"/>
</dbReference>
<accession>A0A511QBC1</accession>
<evidence type="ECO:0000313" key="2">
    <source>
        <dbReference type="Proteomes" id="UP000321922"/>
    </source>
</evidence>
<comment type="caution">
    <text evidence="1">The sequence shown here is derived from an EMBL/GenBank/DDBJ whole genome shotgun (WGS) entry which is preliminary data.</text>
</comment>
<evidence type="ECO:0000313" key="1">
    <source>
        <dbReference type="EMBL" id="GEM74526.1"/>
    </source>
</evidence>
<dbReference type="OrthoDB" id="6284395at2"/>